<keyword evidence="12" id="KW-1185">Reference proteome</keyword>
<feature type="compositionally biased region" description="Polar residues" evidence="9">
    <location>
        <begin position="12"/>
        <end position="29"/>
    </location>
</feature>
<evidence type="ECO:0000313" key="11">
    <source>
        <dbReference type="EMBL" id="MBE0359905.1"/>
    </source>
</evidence>
<dbReference type="RefSeq" id="WP_138584244.1">
    <property type="nucleotide sequence ID" value="NZ_AQGU01000025.1"/>
</dbReference>
<dbReference type="Proteomes" id="UP000648482">
    <property type="component" value="Unassembled WGS sequence"/>
</dbReference>
<evidence type="ECO:0000256" key="1">
    <source>
        <dbReference type="ARBA" id="ARBA00005322"/>
    </source>
</evidence>
<evidence type="ECO:0000256" key="4">
    <source>
        <dbReference type="ARBA" id="ARBA00022795"/>
    </source>
</evidence>
<sequence>MNITNAPALHVEQSQKLTSRSATPSTQEQKPNHAPEKNTSEVSALSKSIDSTFESLSSQPDVDMEMVAKVKAAIANGEFQIDIDATVNALVELHK</sequence>
<dbReference type="Pfam" id="PF04316">
    <property type="entry name" value="FlgM"/>
    <property type="match status" value="1"/>
</dbReference>
<feature type="compositionally biased region" description="Basic and acidic residues" evidence="9">
    <location>
        <begin position="30"/>
        <end position="39"/>
    </location>
</feature>
<dbReference type="EMBL" id="AQGU01000025">
    <property type="protein sequence ID" value="MBE0359905.1"/>
    <property type="molecule type" value="Genomic_DNA"/>
</dbReference>
<feature type="region of interest" description="Disordered" evidence="9">
    <location>
        <begin position="1"/>
        <end position="46"/>
    </location>
</feature>
<comment type="function">
    <text evidence="7">Responsible for the coupling of flagellin expression to flagellar assembly by preventing expression of the flagellin genes when a component of the middle class of proteins is defective. It negatively regulates flagellar genes by inhibiting the activity of FliA by directly binding to FliA.</text>
</comment>
<gene>
    <name evidence="11" type="ORF">PALI_a1227</name>
</gene>
<accession>A0ABR9E1T5</accession>
<evidence type="ECO:0000256" key="5">
    <source>
        <dbReference type="ARBA" id="ARBA00023015"/>
    </source>
</evidence>
<keyword evidence="3" id="KW-0678">Repressor</keyword>
<dbReference type="SUPFAM" id="SSF101498">
    <property type="entry name" value="Anti-sigma factor FlgM"/>
    <property type="match status" value="1"/>
</dbReference>
<dbReference type="InterPro" id="IPR031316">
    <property type="entry name" value="FlgM_C"/>
</dbReference>
<keyword evidence="6" id="KW-0804">Transcription</keyword>
<feature type="domain" description="Anti-sigma-28 factor FlgM C-terminal" evidence="10">
    <location>
        <begin position="41"/>
        <end position="90"/>
    </location>
</feature>
<evidence type="ECO:0000256" key="2">
    <source>
        <dbReference type="ARBA" id="ARBA00017823"/>
    </source>
</evidence>
<evidence type="ECO:0000259" key="10">
    <source>
        <dbReference type="Pfam" id="PF04316"/>
    </source>
</evidence>
<comment type="similarity">
    <text evidence="1">Belongs to the FlgM family.</text>
</comment>
<keyword evidence="5" id="KW-0805">Transcription regulation</keyword>
<name>A0ABR9E1T5_9GAMM</name>
<dbReference type="InterPro" id="IPR007412">
    <property type="entry name" value="FlgM"/>
</dbReference>
<protein>
    <recommendedName>
        <fullName evidence="2">Negative regulator of flagellin synthesis</fullName>
    </recommendedName>
    <alternativeName>
        <fullName evidence="8">Anti-sigma-28 factor</fullName>
    </alternativeName>
</protein>
<evidence type="ECO:0000313" key="12">
    <source>
        <dbReference type="Proteomes" id="UP000648482"/>
    </source>
</evidence>
<dbReference type="NCBIfam" id="TIGR03824">
    <property type="entry name" value="FlgM_jcvi"/>
    <property type="match status" value="1"/>
</dbReference>
<evidence type="ECO:0000256" key="7">
    <source>
        <dbReference type="ARBA" id="ARBA00024739"/>
    </source>
</evidence>
<dbReference type="InterPro" id="IPR035890">
    <property type="entry name" value="Anti-sigma-28_factor_FlgM_sf"/>
</dbReference>
<evidence type="ECO:0000256" key="9">
    <source>
        <dbReference type="SAM" id="MobiDB-lite"/>
    </source>
</evidence>
<evidence type="ECO:0000256" key="6">
    <source>
        <dbReference type="ARBA" id="ARBA00023163"/>
    </source>
</evidence>
<reference evidence="11 12" key="1">
    <citation type="submission" date="2015-06" db="EMBL/GenBank/DDBJ databases">
        <title>Genome sequence of Pseudoalteromonas aliena.</title>
        <authorList>
            <person name="Xie B.-B."/>
            <person name="Rong J.-C."/>
            <person name="Qin Q.-L."/>
            <person name="Zhang Y.-Z."/>
        </authorList>
    </citation>
    <scope>NUCLEOTIDE SEQUENCE [LARGE SCALE GENOMIC DNA]</scope>
    <source>
        <strain evidence="11 12">SW19</strain>
    </source>
</reference>
<evidence type="ECO:0000256" key="3">
    <source>
        <dbReference type="ARBA" id="ARBA00022491"/>
    </source>
</evidence>
<evidence type="ECO:0000256" key="8">
    <source>
        <dbReference type="ARBA" id="ARBA00030117"/>
    </source>
</evidence>
<comment type="caution">
    <text evidence="11">The sequence shown here is derived from an EMBL/GenBank/DDBJ whole genome shotgun (WGS) entry which is preliminary data.</text>
</comment>
<keyword evidence="4" id="KW-1005">Bacterial flagellum biogenesis</keyword>
<proteinExistence type="inferred from homology"/>
<organism evidence="11 12">
    <name type="scientific">Pseudoalteromonas aliena SW19</name>
    <dbReference type="NCBI Taxonomy" id="1314866"/>
    <lineage>
        <taxon>Bacteria</taxon>
        <taxon>Pseudomonadati</taxon>
        <taxon>Pseudomonadota</taxon>
        <taxon>Gammaproteobacteria</taxon>
        <taxon>Alteromonadales</taxon>
        <taxon>Pseudoalteromonadaceae</taxon>
        <taxon>Pseudoalteromonas</taxon>
    </lineage>
</organism>